<organism evidence="1 2">
    <name type="scientific">Cinara cedri</name>
    <dbReference type="NCBI Taxonomy" id="506608"/>
    <lineage>
        <taxon>Eukaryota</taxon>
        <taxon>Metazoa</taxon>
        <taxon>Ecdysozoa</taxon>
        <taxon>Arthropoda</taxon>
        <taxon>Hexapoda</taxon>
        <taxon>Insecta</taxon>
        <taxon>Pterygota</taxon>
        <taxon>Neoptera</taxon>
        <taxon>Paraneoptera</taxon>
        <taxon>Hemiptera</taxon>
        <taxon>Sternorrhyncha</taxon>
        <taxon>Aphidomorpha</taxon>
        <taxon>Aphidoidea</taxon>
        <taxon>Aphididae</taxon>
        <taxon>Lachninae</taxon>
        <taxon>Cinara</taxon>
    </lineage>
</organism>
<name>A0A5E4N9E7_9HEMI</name>
<reference evidence="1 2" key="1">
    <citation type="submission" date="2019-08" db="EMBL/GenBank/DDBJ databases">
        <authorList>
            <person name="Alioto T."/>
            <person name="Alioto T."/>
            <person name="Gomez Garrido J."/>
        </authorList>
    </citation>
    <scope>NUCLEOTIDE SEQUENCE [LARGE SCALE GENOMIC DNA]</scope>
</reference>
<evidence type="ECO:0000313" key="1">
    <source>
        <dbReference type="EMBL" id="VVC40277.1"/>
    </source>
</evidence>
<sequence length="76" mass="8570">MAELSGAETESFFSASAKKTAVLRKYVGNQLISLCEMRWAERHEGVKSLMQDMHTIIDAILEPWKDLNTFGKAKPL</sequence>
<dbReference type="EMBL" id="CABPRJ010001902">
    <property type="protein sequence ID" value="VVC40277.1"/>
    <property type="molecule type" value="Genomic_DNA"/>
</dbReference>
<accession>A0A5E4N9E7</accession>
<protein>
    <submittedName>
        <fullName evidence="1">Uncharacterized protein</fullName>
    </submittedName>
</protein>
<dbReference type="OrthoDB" id="7468522at2759"/>
<dbReference type="AlphaFoldDB" id="A0A5E4N9E7"/>
<dbReference type="Proteomes" id="UP000325440">
    <property type="component" value="Unassembled WGS sequence"/>
</dbReference>
<evidence type="ECO:0000313" key="2">
    <source>
        <dbReference type="Proteomes" id="UP000325440"/>
    </source>
</evidence>
<gene>
    <name evidence="1" type="ORF">CINCED_3A008709</name>
</gene>
<keyword evidence="2" id="KW-1185">Reference proteome</keyword>
<proteinExistence type="predicted"/>